<dbReference type="InterPro" id="IPR042213">
    <property type="entry name" value="NBD_C_sf"/>
</dbReference>
<dbReference type="InterPro" id="IPR010737">
    <property type="entry name" value="4-carb_acid_sugar_kinase_N"/>
</dbReference>
<dbReference type="InterPro" id="IPR037051">
    <property type="entry name" value="4-carb_acid_sugar_kinase_N_sf"/>
</dbReference>
<evidence type="ECO:0000256" key="3">
    <source>
        <dbReference type="ARBA" id="ARBA00022741"/>
    </source>
</evidence>
<proteinExistence type="inferred from homology"/>
<keyword evidence="6" id="KW-0119">Carbohydrate metabolism</keyword>
<dbReference type="SUPFAM" id="SSF142764">
    <property type="entry name" value="YgbK-like"/>
    <property type="match status" value="1"/>
</dbReference>
<comment type="similarity">
    <text evidence="1">Belongs to the four-carbon acid sugar kinase family.</text>
</comment>
<keyword evidence="10" id="KW-1185">Reference proteome</keyword>
<name>A0A290QDE7_9BACT</name>
<keyword evidence="5" id="KW-0067">ATP-binding</keyword>
<dbReference type="Pfam" id="PF17042">
    <property type="entry name" value="NBD_C"/>
    <property type="match status" value="1"/>
</dbReference>
<accession>A0A290QDE7</accession>
<organism evidence="9 10">
    <name type="scientific">Nibricoccus aquaticus</name>
    <dbReference type="NCBI Taxonomy" id="2576891"/>
    <lineage>
        <taxon>Bacteria</taxon>
        <taxon>Pseudomonadati</taxon>
        <taxon>Verrucomicrobiota</taxon>
        <taxon>Opitutia</taxon>
        <taxon>Opitutales</taxon>
        <taxon>Opitutaceae</taxon>
        <taxon>Nibricoccus</taxon>
    </lineage>
</organism>
<dbReference type="Gene3D" id="3.40.50.10840">
    <property type="entry name" value="Putative sugar-binding, N-terminal domain"/>
    <property type="match status" value="1"/>
</dbReference>
<keyword evidence="4 9" id="KW-0418">Kinase</keyword>
<evidence type="ECO:0000313" key="10">
    <source>
        <dbReference type="Proteomes" id="UP000217265"/>
    </source>
</evidence>
<evidence type="ECO:0000256" key="2">
    <source>
        <dbReference type="ARBA" id="ARBA00022679"/>
    </source>
</evidence>
<protein>
    <submittedName>
        <fullName evidence="9">Serine kinase</fullName>
    </submittedName>
</protein>
<reference evidence="9 10" key="1">
    <citation type="submission" date="2017-09" db="EMBL/GenBank/DDBJ databases">
        <title>Complete genome sequence of Verrucomicrobial strain HZ-65, isolated from freshwater.</title>
        <authorList>
            <person name="Choi A."/>
        </authorList>
    </citation>
    <scope>NUCLEOTIDE SEQUENCE [LARGE SCALE GENOMIC DNA]</scope>
    <source>
        <strain evidence="9 10">HZ-65</strain>
    </source>
</reference>
<dbReference type="GO" id="GO:0005524">
    <property type="term" value="F:ATP binding"/>
    <property type="evidence" value="ECO:0007669"/>
    <property type="project" value="UniProtKB-KW"/>
</dbReference>
<dbReference type="AlphaFoldDB" id="A0A290QDE7"/>
<dbReference type="Gene3D" id="3.40.980.20">
    <property type="entry name" value="Four-carbon acid sugar kinase, nucleotide binding domain"/>
    <property type="match status" value="1"/>
</dbReference>
<dbReference type="InterPro" id="IPR031475">
    <property type="entry name" value="NBD_C"/>
</dbReference>
<dbReference type="GO" id="GO:0016301">
    <property type="term" value="F:kinase activity"/>
    <property type="evidence" value="ECO:0007669"/>
    <property type="project" value="UniProtKB-KW"/>
</dbReference>
<dbReference type="OrthoDB" id="9778478at2"/>
<evidence type="ECO:0000256" key="6">
    <source>
        <dbReference type="ARBA" id="ARBA00023277"/>
    </source>
</evidence>
<keyword evidence="2" id="KW-0808">Transferase</keyword>
<dbReference type="Proteomes" id="UP000217265">
    <property type="component" value="Chromosome"/>
</dbReference>
<evidence type="ECO:0000259" key="7">
    <source>
        <dbReference type="Pfam" id="PF07005"/>
    </source>
</evidence>
<feature type="domain" description="Four-carbon acid sugar kinase nucleotide binding" evidence="8">
    <location>
        <begin position="290"/>
        <end position="453"/>
    </location>
</feature>
<dbReference type="KEGG" id="vbh:CMV30_04925"/>
<dbReference type="Pfam" id="PF07005">
    <property type="entry name" value="SBD_N"/>
    <property type="match status" value="1"/>
</dbReference>
<evidence type="ECO:0000256" key="4">
    <source>
        <dbReference type="ARBA" id="ARBA00022777"/>
    </source>
</evidence>
<evidence type="ECO:0000259" key="8">
    <source>
        <dbReference type="Pfam" id="PF17042"/>
    </source>
</evidence>
<dbReference type="EMBL" id="CP023344">
    <property type="protein sequence ID" value="ATC63348.1"/>
    <property type="molecule type" value="Genomic_DNA"/>
</dbReference>
<evidence type="ECO:0000313" key="9">
    <source>
        <dbReference type="EMBL" id="ATC63348.1"/>
    </source>
</evidence>
<feature type="domain" description="Four-carbon acid sugar kinase N-terminal" evidence="7">
    <location>
        <begin position="20"/>
        <end position="264"/>
    </location>
</feature>
<evidence type="ECO:0000256" key="1">
    <source>
        <dbReference type="ARBA" id="ARBA00005715"/>
    </source>
</evidence>
<sequence>MSPSDKNNPRPPSTSSELLLAYYGDDFTGSTDALEFLSRAGARTRLFLDPPTPAQLARHPSLQAIGVAGLTRSLAPADMERTLRPAFTALRALGSPHVHYKVCSTFDSSPTTGSIGRAIDVGSEIFQRPFVPLLIGAPALGRHCVFGTLFARMGIGSTGEIHRLDRHPSASKHPITPMHEADLRLHLAQQTKKKTGLFNILQLELPDHEAHAALAKLIADKNDIVLFDLLYASQLPRIGSLLDEHASRLDPLFTVGSSGVEMALGAHWDAKKRLSHIASWPHPGAVEPLLVVCGSCSPVTARQLAWARENKFTEIRLDTHAATSLHHSSALAATIEAAVQSLARGHHTVVHTGGTAQVDPHIAALGARSAEILGTALGNVVRGTLERLRLKRVLFAGGDSSSYAARAVGIEAVEMIAPLAPGAPLCRAYAPNSPADNLEVNFKGGQVGADDYFAAVASGHL</sequence>
<gene>
    <name evidence="9" type="ORF">CMV30_04925</name>
</gene>
<evidence type="ECO:0000256" key="5">
    <source>
        <dbReference type="ARBA" id="ARBA00022840"/>
    </source>
</evidence>
<keyword evidence="3" id="KW-0547">Nucleotide-binding</keyword>